<dbReference type="EMBL" id="CP036434">
    <property type="protein sequence ID" value="QDV09440.1"/>
    <property type="molecule type" value="Genomic_DNA"/>
</dbReference>
<organism evidence="2 3">
    <name type="scientific">Saltatorellus ferox</name>
    <dbReference type="NCBI Taxonomy" id="2528018"/>
    <lineage>
        <taxon>Bacteria</taxon>
        <taxon>Pseudomonadati</taxon>
        <taxon>Planctomycetota</taxon>
        <taxon>Planctomycetia</taxon>
        <taxon>Planctomycetia incertae sedis</taxon>
        <taxon>Saltatorellus</taxon>
    </lineage>
</organism>
<proteinExistence type="predicted"/>
<evidence type="ECO:0000256" key="1">
    <source>
        <dbReference type="SAM" id="SignalP"/>
    </source>
</evidence>
<sequence precursor="true">MLHLFGAPLIASLLFAGPAVPAANVQVVEAAAPVPPVIPTYSISALLYQPERKLGEEHRVFAQLHGEIDDWHPFLTRFHSGDYRCLTFWADEQWLWIKEEFDAPAVDFFVRRGSEVDRRLRQCRKHDRLQLDLEVREVHAGRTWIEITGATLTEAQTPEGTILHAIRALDMIEREGWALAASELERALKPDLPGHVRRELRTILEQCRAAAAR</sequence>
<dbReference type="AlphaFoldDB" id="A0A518EZB5"/>
<dbReference type="Proteomes" id="UP000320390">
    <property type="component" value="Chromosome"/>
</dbReference>
<gene>
    <name evidence="2" type="ORF">Poly30_49980</name>
</gene>
<keyword evidence="3" id="KW-1185">Reference proteome</keyword>
<feature type="chain" id="PRO_5021953517" evidence="1">
    <location>
        <begin position="23"/>
        <end position="213"/>
    </location>
</feature>
<name>A0A518EZB5_9BACT</name>
<accession>A0A518EZB5</accession>
<evidence type="ECO:0000313" key="2">
    <source>
        <dbReference type="EMBL" id="QDV09440.1"/>
    </source>
</evidence>
<keyword evidence="1" id="KW-0732">Signal</keyword>
<feature type="signal peptide" evidence="1">
    <location>
        <begin position="1"/>
        <end position="22"/>
    </location>
</feature>
<dbReference type="RefSeq" id="WP_145203802.1">
    <property type="nucleotide sequence ID" value="NZ_CP036434.1"/>
</dbReference>
<reference evidence="2 3" key="1">
    <citation type="submission" date="2019-02" db="EMBL/GenBank/DDBJ databases">
        <title>Deep-cultivation of Planctomycetes and their phenomic and genomic characterization uncovers novel biology.</title>
        <authorList>
            <person name="Wiegand S."/>
            <person name="Jogler M."/>
            <person name="Boedeker C."/>
            <person name="Pinto D."/>
            <person name="Vollmers J."/>
            <person name="Rivas-Marin E."/>
            <person name="Kohn T."/>
            <person name="Peeters S.H."/>
            <person name="Heuer A."/>
            <person name="Rast P."/>
            <person name="Oberbeckmann S."/>
            <person name="Bunk B."/>
            <person name="Jeske O."/>
            <person name="Meyerdierks A."/>
            <person name="Storesund J.E."/>
            <person name="Kallscheuer N."/>
            <person name="Luecker S."/>
            <person name="Lage O.M."/>
            <person name="Pohl T."/>
            <person name="Merkel B.J."/>
            <person name="Hornburger P."/>
            <person name="Mueller R.-W."/>
            <person name="Bruemmer F."/>
            <person name="Labrenz M."/>
            <person name="Spormann A.M."/>
            <person name="Op den Camp H."/>
            <person name="Overmann J."/>
            <person name="Amann R."/>
            <person name="Jetten M.S.M."/>
            <person name="Mascher T."/>
            <person name="Medema M.H."/>
            <person name="Devos D.P."/>
            <person name="Kaster A.-K."/>
            <person name="Ovreas L."/>
            <person name="Rohde M."/>
            <person name="Galperin M.Y."/>
            <person name="Jogler C."/>
        </authorList>
    </citation>
    <scope>NUCLEOTIDE SEQUENCE [LARGE SCALE GENOMIC DNA]</scope>
    <source>
        <strain evidence="2 3">Poly30</strain>
    </source>
</reference>
<evidence type="ECO:0000313" key="3">
    <source>
        <dbReference type="Proteomes" id="UP000320390"/>
    </source>
</evidence>
<protein>
    <submittedName>
        <fullName evidence="2">Uncharacterized protein</fullName>
    </submittedName>
</protein>